<evidence type="ECO:0000313" key="6">
    <source>
        <dbReference type="Proteomes" id="UP001183390"/>
    </source>
</evidence>
<gene>
    <name evidence="5" type="ORF">RM479_19580</name>
</gene>
<keyword evidence="1" id="KW-0805">Transcription regulation</keyword>
<evidence type="ECO:0000256" key="2">
    <source>
        <dbReference type="ARBA" id="ARBA00023125"/>
    </source>
</evidence>
<dbReference type="InterPro" id="IPR050204">
    <property type="entry name" value="AraC_XylS_family_regulators"/>
</dbReference>
<dbReference type="RefSeq" id="WP_311513170.1">
    <property type="nucleotide sequence ID" value="NZ_JAVREP010000014.1"/>
</dbReference>
<reference evidence="6" key="1">
    <citation type="submission" date="2023-07" db="EMBL/GenBank/DDBJ databases">
        <title>30 novel species of actinomycetes from the DSMZ collection.</title>
        <authorList>
            <person name="Nouioui I."/>
        </authorList>
    </citation>
    <scope>NUCLEOTIDE SEQUENCE [LARGE SCALE GENOMIC DNA]</scope>
    <source>
        <strain evidence="6">DSM 44743</strain>
    </source>
</reference>
<comment type="caution">
    <text evidence="5">The sequence shown here is derived from an EMBL/GenBank/DDBJ whole genome shotgun (WGS) entry which is preliminary data.</text>
</comment>
<name>A0ABU2MD72_9ACTN</name>
<dbReference type="Gene3D" id="1.10.10.60">
    <property type="entry name" value="Homeodomain-like"/>
    <property type="match status" value="1"/>
</dbReference>
<dbReference type="InterPro" id="IPR003313">
    <property type="entry name" value="AraC-bd"/>
</dbReference>
<dbReference type="PANTHER" id="PTHR46796">
    <property type="entry name" value="HTH-TYPE TRANSCRIPTIONAL ACTIVATOR RHAS-RELATED"/>
    <property type="match status" value="1"/>
</dbReference>
<keyword evidence="2" id="KW-0238">DNA-binding</keyword>
<evidence type="ECO:0000256" key="3">
    <source>
        <dbReference type="ARBA" id="ARBA00023163"/>
    </source>
</evidence>
<dbReference type="SUPFAM" id="SSF51215">
    <property type="entry name" value="Regulatory protein AraC"/>
    <property type="match status" value="1"/>
</dbReference>
<keyword evidence="3" id="KW-0804">Transcription</keyword>
<dbReference type="Pfam" id="PF02311">
    <property type="entry name" value="AraC_binding"/>
    <property type="match status" value="1"/>
</dbReference>
<accession>A0ABU2MD72</accession>
<protein>
    <submittedName>
        <fullName evidence="5">AraC family transcriptional regulator</fullName>
    </submittedName>
</protein>
<dbReference type="PANTHER" id="PTHR46796:SF2">
    <property type="entry name" value="TRANSCRIPTIONAL REGULATORY PROTEIN"/>
    <property type="match status" value="1"/>
</dbReference>
<evidence type="ECO:0000259" key="4">
    <source>
        <dbReference type="PROSITE" id="PS01124"/>
    </source>
</evidence>
<organism evidence="5 6">
    <name type="scientific">Nocardiopsis lambiniae</name>
    <dbReference type="NCBI Taxonomy" id="3075539"/>
    <lineage>
        <taxon>Bacteria</taxon>
        <taxon>Bacillati</taxon>
        <taxon>Actinomycetota</taxon>
        <taxon>Actinomycetes</taxon>
        <taxon>Streptosporangiales</taxon>
        <taxon>Nocardiopsidaceae</taxon>
        <taxon>Nocardiopsis</taxon>
    </lineage>
</organism>
<feature type="domain" description="HTH araC/xylS-type" evidence="4">
    <location>
        <begin position="166"/>
        <end position="263"/>
    </location>
</feature>
<proteinExistence type="predicted"/>
<dbReference type="InterPro" id="IPR037923">
    <property type="entry name" value="HTH-like"/>
</dbReference>
<dbReference type="InterPro" id="IPR018060">
    <property type="entry name" value="HTH_AraC"/>
</dbReference>
<dbReference type="InterPro" id="IPR009057">
    <property type="entry name" value="Homeodomain-like_sf"/>
</dbReference>
<dbReference type="Proteomes" id="UP001183390">
    <property type="component" value="Unassembled WGS sequence"/>
</dbReference>
<dbReference type="PROSITE" id="PS01124">
    <property type="entry name" value="HTH_ARAC_FAMILY_2"/>
    <property type="match status" value="1"/>
</dbReference>
<keyword evidence="6" id="KW-1185">Reference proteome</keyword>
<dbReference type="Pfam" id="PF12833">
    <property type="entry name" value="HTH_18"/>
    <property type="match status" value="1"/>
</dbReference>
<evidence type="ECO:0000313" key="5">
    <source>
        <dbReference type="EMBL" id="MDT0330623.1"/>
    </source>
</evidence>
<dbReference type="SMART" id="SM00342">
    <property type="entry name" value="HTH_ARAC"/>
    <property type="match status" value="1"/>
</dbReference>
<dbReference type="EMBL" id="JAVREP010000014">
    <property type="protein sequence ID" value="MDT0330623.1"/>
    <property type="molecule type" value="Genomic_DNA"/>
</dbReference>
<dbReference type="SUPFAM" id="SSF46689">
    <property type="entry name" value="Homeodomain-like"/>
    <property type="match status" value="2"/>
</dbReference>
<evidence type="ECO:0000256" key="1">
    <source>
        <dbReference type="ARBA" id="ARBA00023015"/>
    </source>
</evidence>
<sequence>MDGHADTLVVRPNVPGVTEVFHTHMLGHAYPMHTHDTWALLIIDAGLVRYDLGRHRHGALERTVTLLPPHVPHNGTPTSEQGLRKRVLYLEPGRIGVDLVGRSVDHPTMDDALLRQRIHALHRAVLEPGGELEAESRLAFITERLRGHLRGDPEPPRVADRSTTAGRLRDLLDSRVVEGLPLEEAAAVLHVHPAHLVRSFSRRFGMPPHRYLVGRRVDLARGLLREGRTPADAATASGFHDQAHLNRHFKRILGMPPGHYARARRDPLRGASWLP</sequence>